<feature type="domain" description="Orn/Lys/Arg decarboxylase C-terminal" evidence="7">
    <location>
        <begin position="481"/>
        <end position="539"/>
    </location>
</feature>
<evidence type="ECO:0000256" key="5">
    <source>
        <dbReference type="ARBA" id="ARBA00023239"/>
    </source>
</evidence>
<dbReference type="SUPFAM" id="SSF53383">
    <property type="entry name" value="PLP-dependent transferases"/>
    <property type="match status" value="1"/>
</dbReference>
<evidence type="ECO:0000256" key="3">
    <source>
        <dbReference type="ARBA" id="ARBA00022793"/>
    </source>
</evidence>
<name>A0ABU1Z1V4_9MICC</name>
<comment type="cofactor">
    <cofactor evidence="1">
        <name>pyridoxal 5'-phosphate</name>
        <dbReference type="ChEBI" id="CHEBI:597326"/>
    </cofactor>
</comment>
<dbReference type="InterPro" id="IPR015424">
    <property type="entry name" value="PyrdxlP-dep_Trfase"/>
</dbReference>
<evidence type="ECO:0000313" key="8">
    <source>
        <dbReference type="EMBL" id="MDR7294596.1"/>
    </source>
</evidence>
<comment type="similarity">
    <text evidence="2">Belongs to the Orn/Lys/Arg decarboxylase class-I family.</text>
</comment>
<feature type="domain" description="Orn/Lys/Arg decarboxylases family 1 pyridoxal-P attachment site" evidence="6">
    <location>
        <begin position="35"/>
        <end position="336"/>
    </location>
</feature>
<dbReference type="Gene3D" id="3.40.640.10">
    <property type="entry name" value="Type I PLP-dependent aspartate aminotransferase-like (Major domain)"/>
    <property type="match status" value="1"/>
</dbReference>
<organism evidence="8 9">
    <name type="scientific">Pseudoglutamicibacter albus</name>
    <dbReference type="NCBI Taxonomy" id="98671"/>
    <lineage>
        <taxon>Bacteria</taxon>
        <taxon>Bacillati</taxon>
        <taxon>Actinomycetota</taxon>
        <taxon>Actinomycetes</taxon>
        <taxon>Micrococcales</taxon>
        <taxon>Micrococcaceae</taxon>
        <taxon>Pseudoglutamicibacter</taxon>
    </lineage>
</organism>
<dbReference type="Pfam" id="PF03711">
    <property type="entry name" value="OKR_DC_1_C"/>
    <property type="match status" value="1"/>
</dbReference>
<reference evidence="8" key="1">
    <citation type="submission" date="2023-07" db="EMBL/GenBank/DDBJ databases">
        <title>Sequencing the genomes of 1000 actinobacteria strains.</title>
        <authorList>
            <person name="Klenk H.-P."/>
        </authorList>
    </citation>
    <scope>NUCLEOTIDE SEQUENCE</scope>
    <source>
        <strain evidence="8">DSM 13068</strain>
    </source>
</reference>
<dbReference type="Pfam" id="PF01276">
    <property type="entry name" value="OKR_DC_1"/>
    <property type="match status" value="1"/>
</dbReference>
<protein>
    <submittedName>
        <fullName evidence="8">Arginine decarboxylase</fullName>
        <ecNumber evidence="8">4.1.1.19</ecNumber>
    </submittedName>
</protein>
<dbReference type="RefSeq" id="WP_310248497.1">
    <property type="nucleotide sequence ID" value="NZ_JAVDXX010000001.1"/>
</dbReference>
<dbReference type="Proteomes" id="UP001180715">
    <property type="component" value="Unassembled WGS sequence"/>
</dbReference>
<evidence type="ECO:0000313" key="9">
    <source>
        <dbReference type="Proteomes" id="UP001180715"/>
    </source>
</evidence>
<evidence type="ECO:0000256" key="1">
    <source>
        <dbReference type="ARBA" id="ARBA00001933"/>
    </source>
</evidence>
<sequence length="561" mass="59636">MLKETFMCKPGSDLQKTAREVGDIARGNPAQHRAPFGHALLEYAQRDTLQVMVPGHACDAERSYPELVDFMGAQGVALDVPPMTDGIDLGENTPLDEALELAAEAWGASRTWFMTNGASQANRTAAIAVRALGERVMVQRAMHSSFTDGILLAGLMPSFVVPNVDSRNGVTHGLTPEALDEALTSQAQAGEKVDSVYVVSPSYFGAVADVEGLAEVAHAHDAALIVDGAWGPHFGFHPDLPGSPVALGADLVISSTHKLVGSLTQSAMLHLGHGPLARKLEPFVERAYTMTGSTSASNILKGSLDVARQGLINGRDRIESALRGAEQLREALREDDRFRVLSDDFGDFADIHEIDTLRIPVDVSRLGHTGHWVRQRLIADHDVYCEMSTATTIVIIFGALATPAVDRTLEALRAVADAAQNPNVDADSADIPVASGNSVVAATDAWEATTPGHAVDALSGTAEQPGTEERFPELPKAGTMRLLPRDAYFADAFDVVSDQDAVGRISADTLAAYPPGIPNVLPGEEITQEIVSFLQAVATSPTGYVRGAQDAKVTTFRVVAE</sequence>
<dbReference type="InterPro" id="IPR052357">
    <property type="entry name" value="Orn_Lys_Arg_decarboxylase-I"/>
</dbReference>
<keyword evidence="3" id="KW-0210">Decarboxylase</keyword>
<dbReference type="InterPro" id="IPR000310">
    <property type="entry name" value="Orn/Lys/Arg_deCO2ase_major_dom"/>
</dbReference>
<keyword evidence="9" id="KW-1185">Reference proteome</keyword>
<dbReference type="InterPro" id="IPR036633">
    <property type="entry name" value="Prn/Lys/Arg_de-COase_C_sf"/>
</dbReference>
<dbReference type="EC" id="4.1.1.19" evidence="8"/>
<dbReference type="GO" id="GO:0008792">
    <property type="term" value="F:arginine decarboxylase activity"/>
    <property type="evidence" value="ECO:0007669"/>
    <property type="project" value="UniProtKB-EC"/>
</dbReference>
<dbReference type="PANTHER" id="PTHR43277:SF4">
    <property type="entry name" value="ARGININE DECARBOXYLASE"/>
    <property type="match status" value="1"/>
</dbReference>
<dbReference type="EMBL" id="JAVDXX010000001">
    <property type="protein sequence ID" value="MDR7294596.1"/>
    <property type="molecule type" value="Genomic_DNA"/>
</dbReference>
<keyword evidence="4" id="KW-0663">Pyridoxal phosphate</keyword>
<evidence type="ECO:0000256" key="2">
    <source>
        <dbReference type="ARBA" id="ARBA00010671"/>
    </source>
</evidence>
<dbReference type="InterPro" id="IPR008286">
    <property type="entry name" value="Prn/Lys/Arg_de-COase_C"/>
</dbReference>
<comment type="caution">
    <text evidence="8">The sequence shown here is derived from an EMBL/GenBank/DDBJ whole genome shotgun (WGS) entry which is preliminary data.</text>
</comment>
<keyword evidence="5 8" id="KW-0456">Lyase</keyword>
<dbReference type="Gene3D" id="3.90.100.10">
    <property type="entry name" value="Orn/Lys/Arg decarboxylase, C-terminal domain"/>
    <property type="match status" value="1"/>
</dbReference>
<dbReference type="InterPro" id="IPR015421">
    <property type="entry name" value="PyrdxlP-dep_Trfase_major"/>
</dbReference>
<evidence type="ECO:0000256" key="4">
    <source>
        <dbReference type="ARBA" id="ARBA00022898"/>
    </source>
</evidence>
<accession>A0ABU1Z1V4</accession>
<proteinExistence type="inferred from homology"/>
<gene>
    <name evidence="8" type="ORF">J2S67_001864</name>
</gene>
<evidence type="ECO:0000259" key="6">
    <source>
        <dbReference type="Pfam" id="PF01276"/>
    </source>
</evidence>
<dbReference type="SUPFAM" id="SSF55904">
    <property type="entry name" value="Ornithine decarboxylase C-terminal domain"/>
    <property type="match status" value="1"/>
</dbReference>
<evidence type="ECO:0000259" key="7">
    <source>
        <dbReference type="Pfam" id="PF03711"/>
    </source>
</evidence>
<dbReference type="PANTHER" id="PTHR43277">
    <property type="entry name" value="ARGININE DECARBOXYLASE"/>
    <property type="match status" value="1"/>
</dbReference>